<organism evidence="2 3">
    <name type="scientific">Trinickia dinghuensis</name>
    <dbReference type="NCBI Taxonomy" id="2291023"/>
    <lineage>
        <taxon>Bacteria</taxon>
        <taxon>Pseudomonadati</taxon>
        <taxon>Pseudomonadota</taxon>
        <taxon>Betaproteobacteria</taxon>
        <taxon>Burkholderiales</taxon>
        <taxon>Burkholderiaceae</taxon>
        <taxon>Trinickia</taxon>
    </lineage>
</organism>
<dbReference type="Proteomes" id="UP000256838">
    <property type="component" value="Unassembled WGS sequence"/>
</dbReference>
<dbReference type="AlphaFoldDB" id="A0A3D8JW25"/>
<evidence type="ECO:0000313" key="3">
    <source>
        <dbReference type="Proteomes" id="UP000256838"/>
    </source>
</evidence>
<evidence type="ECO:0000313" key="2">
    <source>
        <dbReference type="EMBL" id="RDU97257.1"/>
    </source>
</evidence>
<dbReference type="OrthoDB" id="5461251at2"/>
<name>A0A3D8JW25_9BURK</name>
<dbReference type="RefSeq" id="WP_115535067.1">
    <property type="nucleotide sequence ID" value="NZ_QRGA01000010.1"/>
</dbReference>
<comment type="caution">
    <text evidence="2">The sequence shown here is derived from an EMBL/GenBank/DDBJ whole genome shotgun (WGS) entry which is preliminary data.</text>
</comment>
<accession>A0A3D8JW25</accession>
<dbReference type="InterPro" id="IPR011992">
    <property type="entry name" value="EF-hand-dom_pair"/>
</dbReference>
<dbReference type="EMBL" id="QRGA01000010">
    <property type="protein sequence ID" value="RDU97257.1"/>
    <property type="molecule type" value="Genomic_DNA"/>
</dbReference>
<keyword evidence="3" id="KW-1185">Reference proteome</keyword>
<keyword evidence="1" id="KW-0732">Signal</keyword>
<gene>
    <name evidence="2" type="ORF">DWV00_18595</name>
</gene>
<dbReference type="SUPFAM" id="SSF47473">
    <property type="entry name" value="EF-hand"/>
    <property type="match status" value="1"/>
</dbReference>
<feature type="chain" id="PRO_5017616928" evidence="1">
    <location>
        <begin position="20"/>
        <end position="100"/>
    </location>
</feature>
<protein>
    <submittedName>
        <fullName evidence="2">EF-hand domain-containing protein</fullName>
    </submittedName>
</protein>
<evidence type="ECO:0000256" key="1">
    <source>
        <dbReference type="SAM" id="SignalP"/>
    </source>
</evidence>
<sequence>MKRMLITVAIFAFSTGAMAQVVIPATPSASSAARLERGLQTLHERFARANITHDGKLTRQQASAGMPMVARHFNEIDTRHAGFVTLAQIEAYFGKRAMSH</sequence>
<feature type="signal peptide" evidence="1">
    <location>
        <begin position="1"/>
        <end position="19"/>
    </location>
</feature>
<proteinExistence type="predicted"/>
<reference evidence="2 3" key="1">
    <citation type="submission" date="2018-08" db="EMBL/GenBank/DDBJ databases">
        <title>Paraburkholderia sp. DHOM06 isolated from forest soil.</title>
        <authorList>
            <person name="Gao Z.-H."/>
            <person name="Qiu L.-H."/>
        </authorList>
    </citation>
    <scope>NUCLEOTIDE SEQUENCE [LARGE SCALE GENOMIC DNA]</scope>
    <source>
        <strain evidence="2 3">DHOM06</strain>
    </source>
</reference>